<keyword evidence="8" id="KW-0520">NAD</keyword>
<dbReference type="InterPro" id="IPR008927">
    <property type="entry name" value="6-PGluconate_DH-like_C_sf"/>
</dbReference>
<evidence type="ECO:0000256" key="6">
    <source>
        <dbReference type="ARBA" id="ARBA00022605"/>
    </source>
</evidence>
<dbReference type="AlphaFoldDB" id="X0PG08"/>
<evidence type="ECO:0000259" key="11">
    <source>
        <dbReference type="PROSITE" id="PS51176"/>
    </source>
</evidence>
<dbReference type="InterPro" id="IPR046825">
    <property type="entry name" value="PDH_C"/>
</dbReference>
<comment type="similarity">
    <text evidence="2">Belongs to the prephenate/arogenate dehydrogenase family.</text>
</comment>
<dbReference type="EMBL" id="BAKI01000005">
    <property type="protein sequence ID" value="GAF35872.1"/>
    <property type="molecule type" value="Genomic_DNA"/>
</dbReference>
<keyword evidence="5" id="KW-0827">Tyrosine biosynthesis</keyword>
<evidence type="ECO:0000313" key="12">
    <source>
        <dbReference type="EMBL" id="GAF35872.1"/>
    </source>
</evidence>
<dbReference type="PANTHER" id="PTHR21363">
    <property type="entry name" value="PREPHENATE DEHYDROGENASE"/>
    <property type="match status" value="1"/>
</dbReference>
<evidence type="ECO:0000256" key="10">
    <source>
        <dbReference type="ARBA" id="ARBA00049260"/>
    </source>
</evidence>
<dbReference type="GO" id="GO:0004665">
    <property type="term" value="F:prephenate dehydrogenase (NADP+) activity"/>
    <property type="evidence" value="ECO:0007669"/>
    <property type="project" value="InterPro"/>
</dbReference>
<dbReference type="GO" id="GO:0006571">
    <property type="term" value="P:tyrosine biosynthetic process"/>
    <property type="evidence" value="ECO:0007669"/>
    <property type="project" value="UniProtKB-KW"/>
</dbReference>
<dbReference type="OrthoDB" id="9802008at2"/>
<dbReference type="InterPro" id="IPR050812">
    <property type="entry name" value="Preph/Arog_dehydrog"/>
</dbReference>
<name>X0PG08_9LACO</name>
<keyword evidence="6" id="KW-0028">Amino-acid biosynthesis</keyword>
<keyword evidence="9" id="KW-0057">Aromatic amino acid biosynthesis</keyword>
<dbReference type="Gene3D" id="3.40.50.720">
    <property type="entry name" value="NAD(P)-binding Rossmann-like Domain"/>
    <property type="match status" value="1"/>
</dbReference>
<dbReference type="InterPro" id="IPR046826">
    <property type="entry name" value="PDH_N"/>
</dbReference>
<sequence length="285" mass="31018">MSTVLISGLGLIGSSIARTIRDGDRKIEIIGSDPDDDSAQFLLDQQIINIRKSFEEAAIMADFIVLAGPVSVIVGQIHALQRLSLKPDVFITDVGSTKKTIMKAAQPLLAKGINFVGGHPMAGSDKSGGRFGTPNLFKNAIYFLVGKTQTNRKLADYQQLLSKSMIRWQPITAAAHDQLVSELSHLPHVVAVTLVNTITDSLDEKSIGLKAAAGGFKDTTRIAASDPTMWTTIMMNNTEQISRALSQFQQHLAKFQAALDTHDEATIKAFFARARASRKSIDERK</sequence>
<comment type="catalytic activity">
    <reaction evidence="10">
        <text>prephenate + NAD(+) = 3-(4-hydroxyphenyl)pyruvate + CO2 + NADH</text>
        <dbReference type="Rhea" id="RHEA:13869"/>
        <dbReference type="ChEBI" id="CHEBI:16526"/>
        <dbReference type="ChEBI" id="CHEBI:29934"/>
        <dbReference type="ChEBI" id="CHEBI:36242"/>
        <dbReference type="ChEBI" id="CHEBI:57540"/>
        <dbReference type="ChEBI" id="CHEBI:57945"/>
        <dbReference type="EC" id="1.3.1.12"/>
    </reaction>
</comment>
<dbReference type="Pfam" id="PF02153">
    <property type="entry name" value="PDH_N"/>
    <property type="match status" value="1"/>
</dbReference>
<dbReference type="Pfam" id="PF20463">
    <property type="entry name" value="PDH_C"/>
    <property type="match status" value="1"/>
</dbReference>
<evidence type="ECO:0000256" key="3">
    <source>
        <dbReference type="ARBA" id="ARBA00012068"/>
    </source>
</evidence>
<dbReference type="GO" id="GO:0070403">
    <property type="term" value="F:NAD+ binding"/>
    <property type="evidence" value="ECO:0007669"/>
    <property type="project" value="InterPro"/>
</dbReference>
<proteinExistence type="inferred from homology"/>
<evidence type="ECO:0000256" key="8">
    <source>
        <dbReference type="ARBA" id="ARBA00023027"/>
    </source>
</evidence>
<dbReference type="PROSITE" id="PS51176">
    <property type="entry name" value="PDH_ADH"/>
    <property type="match status" value="1"/>
</dbReference>
<dbReference type="RefSeq" id="WP_035178412.1">
    <property type="nucleotide sequence ID" value="NZ_AZFY01000085.1"/>
</dbReference>
<evidence type="ECO:0000313" key="13">
    <source>
        <dbReference type="Proteomes" id="UP000019488"/>
    </source>
</evidence>
<dbReference type="Proteomes" id="UP000019488">
    <property type="component" value="Unassembled WGS sequence"/>
</dbReference>
<organism evidence="12 13">
    <name type="scientific">Lentilactobacillus farraginis DSM 18382 = JCM 14108</name>
    <dbReference type="NCBI Taxonomy" id="1423743"/>
    <lineage>
        <taxon>Bacteria</taxon>
        <taxon>Bacillati</taxon>
        <taxon>Bacillota</taxon>
        <taxon>Bacilli</taxon>
        <taxon>Lactobacillales</taxon>
        <taxon>Lactobacillaceae</taxon>
        <taxon>Lentilactobacillus</taxon>
    </lineage>
</organism>
<dbReference type="InterPro" id="IPR003099">
    <property type="entry name" value="Prephen_DH"/>
</dbReference>
<protein>
    <recommendedName>
        <fullName evidence="4">Prephenate dehydrogenase</fullName>
        <ecNumber evidence="3">1.3.1.12</ecNumber>
    </recommendedName>
</protein>
<dbReference type="EC" id="1.3.1.12" evidence="3"/>
<dbReference type="SUPFAM" id="SSF48179">
    <property type="entry name" value="6-phosphogluconate dehydrogenase C-terminal domain-like"/>
    <property type="match status" value="1"/>
</dbReference>
<dbReference type="STRING" id="1423743.FD41_GL000195"/>
<accession>X0PG08</accession>
<evidence type="ECO:0000256" key="2">
    <source>
        <dbReference type="ARBA" id="ARBA00007964"/>
    </source>
</evidence>
<comment type="caution">
    <text evidence="12">The sequence shown here is derived from an EMBL/GenBank/DDBJ whole genome shotgun (WGS) entry which is preliminary data.</text>
</comment>
<feature type="domain" description="Prephenate/arogenate dehydrogenase" evidence="11">
    <location>
        <begin position="1"/>
        <end position="285"/>
    </location>
</feature>
<comment type="pathway">
    <text evidence="1">Amino-acid biosynthesis; L-tyrosine biosynthesis; (4-hydroxyphenyl)pyruvate from prephenate (NAD(+) route): step 1/1.</text>
</comment>
<evidence type="ECO:0000256" key="4">
    <source>
        <dbReference type="ARBA" id="ARBA00016891"/>
    </source>
</evidence>
<dbReference type="FunFam" id="1.10.3660.10:FF:000003">
    <property type="entry name" value="Prephenate dehydrogenase"/>
    <property type="match status" value="1"/>
</dbReference>
<dbReference type="GO" id="GO:0008977">
    <property type="term" value="F:prephenate dehydrogenase (NAD+) activity"/>
    <property type="evidence" value="ECO:0007669"/>
    <property type="project" value="UniProtKB-EC"/>
</dbReference>
<evidence type="ECO:0000256" key="7">
    <source>
        <dbReference type="ARBA" id="ARBA00023002"/>
    </source>
</evidence>
<keyword evidence="7" id="KW-0560">Oxidoreductase</keyword>
<evidence type="ECO:0000256" key="9">
    <source>
        <dbReference type="ARBA" id="ARBA00023141"/>
    </source>
</evidence>
<dbReference type="InterPro" id="IPR036291">
    <property type="entry name" value="NAD(P)-bd_dom_sf"/>
</dbReference>
<reference evidence="12" key="1">
    <citation type="journal article" date="2014" name="Genome Announc.">
        <title>Draft Genome Sequences of Two Lactobacillus Strains, L. farraginis JCM 14108T and L. composti JCM 14202T, Isolated from Compost of Distilled Shochu Residue.</title>
        <authorList>
            <person name="Yuki M."/>
            <person name="Oshima K."/>
            <person name="Suda W."/>
            <person name="Kitahara M."/>
            <person name="Kitamura K."/>
            <person name="Iida T."/>
            <person name="Hattori M."/>
            <person name="Ohkuma M."/>
        </authorList>
    </citation>
    <scope>NUCLEOTIDE SEQUENCE [LARGE SCALE GENOMIC DNA]</scope>
    <source>
        <strain evidence="12">JCM 14108</strain>
    </source>
</reference>
<dbReference type="SUPFAM" id="SSF51735">
    <property type="entry name" value="NAD(P)-binding Rossmann-fold domains"/>
    <property type="match status" value="1"/>
</dbReference>
<gene>
    <name evidence="12" type="ORF">JCM14108_802</name>
</gene>
<dbReference type="FunFam" id="3.40.50.720:FF:000208">
    <property type="entry name" value="Prephenate dehydrogenase"/>
    <property type="match status" value="1"/>
</dbReference>
<dbReference type="PANTHER" id="PTHR21363:SF0">
    <property type="entry name" value="PREPHENATE DEHYDROGENASE [NADP(+)]"/>
    <property type="match status" value="1"/>
</dbReference>
<dbReference type="Gene3D" id="1.10.3660.10">
    <property type="entry name" value="6-phosphogluconate dehydrogenase C-terminal like domain"/>
    <property type="match status" value="1"/>
</dbReference>
<evidence type="ECO:0000256" key="1">
    <source>
        <dbReference type="ARBA" id="ARBA00005067"/>
    </source>
</evidence>
<evidence type="ECO:0000256" key="5">
    <source>
        <dbReference type="ARBA" id="ARBA00022498"/>
    </source>
</evidence>